<sequence>MLIDFEQVDRLGLPWSAKVFGVVSAVRAKVERLYKLLAEVETDKDSDIDNEDNGPGDAFEENFSDHENFSEQDTDSKEDGRHCFFTYQ</sequence>
<feature type="region of interest" description="Disordered" evidence="1">
    <location>
        <begin position="44"/>
        <end position="80"/>
    </location>
</feature>
<protein>
    <submittedName>
        <fullName evidence="2">Uncharacterized protein</fullName>
    </submittedName>
</protein>
<dbReference type="EMBL" id="BGPR01009457">
    <property type="protein sequence ID" value="GBN40126.1"/>
    <property type="molecule type" value="Genomic_DNA"/>
</dbReference>
<evidence type="ECO:0000313" key="3">
    <source>
        <dbReference type="Proteomes" id="UP000499080"/>
    </source>
</evidence>
<feature type="compositionally biased region" description="Basic and acidic residues" evidence="1">
    <location>
        <begin position="63"/>
        <end position="80"/>
    </location>
</feature>
<accession>A0A4Y2NQX1</accession>
<comment type="caution">
    <text evidence="2">The sequence shown here is derived from an EMBL/GenBank/DDBJ whole genome shotgun (WGS) entry which is preliminary data.</text>
</comment>
<reference evidence="2 3" key="1">
    <citation type="journal article" date="2019" name="Sci. Rep.">
        <title>Orb-weaving spider Araneus ventricosus genome elucidates the spidroin gene catalogue.</title>
        <authorList>
            <person name="Kono N."/>
            <person name="Nakamura H."/>
            <person name="Ohtoshi R."/>
            <person name="Moran D.A.P."/>
            <person name="Shinohara A."/>
            <person name="Yoshida Y."/>
            <person name="Fujiwara M."/>
            <person name="Mori M."/>
            <person name="Tomita M."/>
            <person name="Arakawa K."/>
        </authorList>
    </citation>
    <scope>NUCLEOTIDE SEQUENCE [LARGE SCALE GENOMIC DNA]</scope>
</reference>
<dbReference type="Proteomes" id="UP000499080">
    <property type="component" value="Unassembled WGS sequence"/>
</dbReference>
<proteinExistence type="predicted"/>
<feature type="compositionally biased region" description="Acidic residues" evidence="1">
    <location>
        <begin position="48"/>
        <end position="62"/>
    </location>
</feature>
<keyword evidence="3" id="KW-1185">Reference proteome</keyword>
<organism evidence="2 3">
    <name type="scientific">Araneus ventricosus</name>
    <name type="common">Orbweaver spider</name>
    <name type="synonym">Epeira ventricosa</name>
    <dbReference type="NCBI Taxonomy" id="182803"/>
    <lineage>
        <taxon>Eukaryota</taxon>
        <taxon>Metazoa</taxon>
        <taxon>Ecdysozoa</taxon>
        <taxon>Arthropoda</taxon>
        <taxon>Chelicerata</taxon>
        <taxon>Arachnida</taxon>
        <taxon>Araneae</taxon>
        <taxon>Araneomorphae</taxon>
        <taxon>Entelegynae</taxon>
        <taxon>Araneoidea</taxon>
        <taxon>Araneidae</taxon>
        <taxon>Araneus</taxon>
    </lineage>
</organism>
<name>A0A4Y2NQX1_ARAVE</name>
<gene>
    <name evidence="2" type="ORF">AVEN_241280_1</name>
</gene>
<dbReference type="AlphaFoldDB" id="A0A4Y2NQX1"/>
<dbReference type="OrthoDB" id="6466835at2759"/>
<evidence type="ECO:0000256" key="1">
    <source>
        <dbReference type="SAM" id="MobiDB-lite"/>
    </source>
</evidence>
<evidence type="ECO:0000313" key="2">
    <source>
        <dbReference type="EMBL" id="GBN40126.1"/>
    </source>
</evidence>